<accession>A0AAV5LQN3</accession>
<dbReference type="AlphaFoldDB" id="A0AAV5LQN3"/>
<keyword evidence="3" id="KW-1185">Reference proteome</keyword>
<name>A0AAV5LQN3_9ROSI</name>
<evidence type="ECO:0000313" key="3">
    <source>
        <dbReference type="Proteomes" id="UP001054252"/>
    </source>
</evidence>
<evidence type="ECO:0000313" key="2">
    <source>
        <dbReference type="EMBL" id="GKV39785.1"/>
    </source>
</evidence>
<comment type="caution">
    <text evidence="2">The sequence shown here is derived from an EMBL/GenBank/DDBJ whole genome shotgun (WGS) entry which is preliminary data.</text>
</comment>
<reference evidence="2 3" key="1">
    <citation type="journal article" date="2021" name="Commun. Biol.">
        <title>The genome of Shorea leprosula (Dipterocarpaceae) highlights the ecological relevance of drought in aseasonal tropical rainforests.</title>
        <authorList>
            <person name="Ng K.K.S."/>
            <person name="Kobayashi M.J."/>
            <person name="Fawcett J.A."/>
            <person name="Hatakeyama M."/>
            <person name="Paape T."/>
            <person name="Ng C.H."/>
            <person name="Ang C.C."/>
            <person name="Tnah L.H."/>
            <person name="Lee C.T."/>
            <person name="Nishiyama T."/>
            <person name="Sese J."/>
            <person name="O'Brien M.J."/>
            <person name="Copetti D."/>
            <person name="Mohd Noor M.I."/>
            <person name="Ong R.C."/>
            <person name="Putra M."/>
            <person name="Sireger I.Z."/>
            <person name="Indrioko S."/>
            <person name="Kosugi Y."/>
            <person name="Izuno A."/>
            <person name="Isagi Y."/>
            <person name="Lee S.L."/>
            <person name="Shimizu K.K."/>
        </authorList>
    </citation>
    <scope>NUCLEOTIDE SEQUENCE [LARGE SCALE GENOMIC DNA]</scope>
    <source>
        <strain evidence="2">214</strain>
    </source>
</reference>
<organism evidence="2 3">
    <name type="scientific">Rubroshorea leprosula</name>
    <dbReference type="NCBI Taxonomy" id="152421"/>
    <lineage>
        <taxon>Eukaryota</taxon>
        <taxon>Viridiplantae</taxon>
        <taxon>Streptophyta</taxon>
        <taxon>Embryophyta</taxon>
        <taxon>Tracheophyta</taxon>
        <taxon>Spermatophyta</taxon>
        <taxon>Magnoliopsida</taxon>
        <taxon>eudicotyledons</taxon>
        <taxon>Gunneridae</taxon>
        <taxon>Pentapetalae</taxon>
        <taxon>rosids</taxon>
        <taxon>malvids</taxon>
        <taxon>Malvales</taxon>
        <taxon>Dipterocarpaceae</taxon>
        <taxon>Rubroshorea</taxon>
    </lineage>
</organism>
<proteinExistence type="predicted"/>
<sequence>MKLIQLYATASTHSSTKLAVTKVDPPCSMTKAIRSSPRVTSRSFQTIESNEEADFTREELQPVITSPPRPIAPAKATPLVIEIDDDVLESEVFAQLDLLDDFLEIERSMPPNSKDKIIEEEKNNPDIPSQESIDVATHLLLELLNGNPSELCQIVDQNEAFNAAEVLSKAPTLDASVQATAAAALARQCKDAVEKKKSIYEKVKNNINTQMKLHQDNLDEIAKLEARLAELKKATIKEEDNLKSLKAERSKLLVELKEERREALAAKSEAAQQDEKAKEANNTLQQMRDEWAAWMQNLC</sequence>
<gene>
    <name evidence="2" type="ORF">SLEP1_g47503</name>
</gene>
<keyword evidence="1" id="KW-0175">Coiled coil</keyword>
<dbReference type="Proteomes" id="UP001054252">
    <property type="component" value="Unassembled WGS sequence"/>
</dbReference>
<protein>
    <submittedName>
        <fullName evidence="2">Uncharacterized protein</fullName>
    </submittedName>
</protein>
<evidence type="ECO:0000256" key="1">
    <source>
        <dbReference type="SAM" id="Coils"/>
    </source>
</evidence>
<dbReference type="EMBL" id="BPVZ01000136">
    <property type="protein sequence ID" value="GKV39785.1"/>
    <property type="molecule type" value="Genomic_DNA"/>
</dbReference>
<feature type="coiled-coil region" evidence="1">
    <location>
        <begin position="214"/>
        <end position="290"/>
    </location>
</feature>